<dbReference type="EMBL" id="PNBA02000005">
    <property type="protein sequence ID" value="KAG6423304.1"/>
    <property type="molecule type" value="Genomic_DNA"/>
</dbReference>
<accession>A0A8X8Y221</accession>
<reference evidence="1" key="1">
    <citation type="submission" date="2018-01" db="EMBL/GenBank/DDBJ databases">
        <authorList>
            <person name="Mao J.F."/>
        </authorList>
    </citation>
    <scope>NUCLEOTIDE SEQUENCE</scope>
    <source>
        <strain evidence="1">Huo1</strain>
        <tissue evidence="1">Leaf</tissue>
    </source>
</reference>
<sequence>MAYNLQPLITILEGILDPQQTRWIVAESNPQLQSLLDKATSLQQLSELRNLKVYVFELLKDEEMNNSVLKKLQMISTTIVTKASTRDGFFKSIPNIKKLAIGDDFRSTTMEVDLSYLHRLKTLTCNFIRTPDDGDAFESDEETCDEEWEVADGDVFCSLQFLRLEHLSLCKESDVGCNAASCPYMEEAAR</sequence>
<protein>
    <submittedName>
        <fullName evidence="1">Uncharacterized protein</fullName>
    </submittedName>
</protein>
<evidence type="ECO:0000313" key="1">
    <source>
        <dbReference type="EMBL" id="KAG6423304.1"/>
    </source>
</evidence>
<dbReference type="AlphaFoldDB" id="A0A8X8Y221"/>
<keyword evidence="2" id="KW-1185">Reference proteome</keyword>
<evidence type="ECO:0000313" key="2">
    <source>
        <dbReference type="Proteomes" id="UP000298416"/>
    </source>
</evidence>
<name>A0A8X8Y221_SALSN</name>
<gene>
    <name evidence="1" type="ORF">SASPL_113696</name>
</gene>
<comment type="caution">
    <text evidence="1">The sequence shown here is derived from an EMBL/GenBank/DDBJ whole genome shotgun (WGS) entry which is preliminary data.</text>
</comment>
<organism evidence="1">
    <name type="scientific">Salvia splendens</name>
    <name type="common">Scarlet sage</name>
    <dbReference type="NCBI Taxonomy" id="180675"/>
    <lineage>
        <taxon>Eukaryota</taxon>
        <taxon>Viridiplantae</taxon>
        <taxon>Streptophyta</taxon>
        <taxon>Embryophyta</taxon>
        <taxon>Tracheophyta</taxon>
        <taxon>Spermatophyta</taxon>
        <taxon>Magnoliopsida</taxon>
        <taxon>eudicotyledons</taxon>
        <taxon>Gunneridae</taxon>
        <taxon>Pentapetalae</taxon>
        <taxon>asterids</taxon>
        <taxon>lamiids</taxon>
        <taxon>Lamiales</taxon>
        <taxon>Lamiaceae</taxon>
        <taxon>Nepetoideae</taxon>
        <taxon>Mentheae</taxon>
        <taxon>Salviinae</taxon>
        <taxon>Salvia</taxon>
        <taxon>Salvia subgen. Calosphace</taxon>
        <taxon>core Calosphace</taxon>
    </lineage>
</organism>
<dbReference type="Proteomes" id="UP000298416">
    <property type="component" value="Unassembled WGS sequence"/>
</dbReference>
<proteinExistence type="predicted"/>
<reference evidence="1" key="2">
    <citation type="submission" date="2020-08" db="EMBL/GenBank/DDBJ databases">
        <title>Plant Genome Project.</title>
        <authorList>
            <person name="Zhang R.-G."/>
        </authorList>
    </citation>
    <scope>NUCLEOTIDE SEQUENCE</scope>
    <source>
        <strain evidence="1">Huo1</strain>
        <tissue evidence="1">Leaf</tissue>
    </source>
</reference>